<name>A0AAW0KQ53_QUESU</name>
<proteinExistence type="predicted"/>
<comment type="caution">
    <text evidence="1">The sequence shown here is derived from an EMBL/GenBank/DDBJ whole genome shotgun (WGS) entry which is preliminary data.</text>
</comment>
<organism evidence="1 2">
    <name type="scientific">Quercus suber</name>
    <name type="common">Cork oak</name>
    <dbReference type="NCBI Taxonomy" id="58331"/>
    <lineage>
        <taxon>Eukaryota</taxon>
        <taxon>Viridiplantae</taxon>
        <taxon>Streptophyta</taxon>
        <taxon>Embryophyta</taxon>
        <taxon>Tracheophyta</taxon>
        <taxon>Spermatophyta</taxon>
        <taxon>Magnoliopsida</taxon>
        <taxon>eudicotyledons</taxon>
        <taxon>Gunneridae</taxon>
        <taxon>Pentapetalae</taxon>
        <taxon>rosids</taxon>
        <taxon>fabids</taxon>
        <taxon>Fagales</taxon>
        <taxon>Fagaceae</taxon>
        <taxon>Quercus</taxon>
    </lineage>
</organism>
<protein>
    <submittedName>
        <fullName evidence="1">Uncharacterized protein</fullName>
    </submittedName>
</protein>
<dbReference type="SUPFAM" id="SSF140860">
    <property type="entry name" value="Pseudo ankyrin repeat-like"/>
    <property type="match status" value="1"/>
</dbReference>
<evidence type="ECO:0000313" key="1">
    <source>
        <dbReference type="EMBL" id="KAK7840506.1"/>
    </source>
</evidence>
<gene>
    <name evidence="1" type="ORF">CFP56_016633</name>
</gene>
<keyword evidence="2" id="KW-1185">Reference proteome</keyword>
<reference evidence="1 2" key="1">
    <citation type="journal article" date="2018" name="Sci. Data">
        <title>The draft genome sequence of cork oak.</title>
        <authorList>
            <person name="Ramos A.M."/>
            <person name="Usie A."/>
            <person name="Barbosa P."/>
            <person name="Barros P.M."/>
            <person name="Capote T."/>
            <person name="Chaves I."/>
            <person name="Simoes F."/>
            <person name="Abreu I."/>
            <person name="Carrasquinho I."/>
            <person name="Faro C."/>
            <person name="Guimaraes J.B."/>
            <person name="Mendonca D."/>
            <person name="Nobrega F."/>
            <person name="Rodrigues L."/>
            <person name="Saibo N.J.M."/>
            <person name="Varela M.C."/>
            <person name="Egas C."/>
            <person name="Matos J."/>
            <person name="Miguel C.M."/>
            <person name="Oliveira M.M."/>
            <person name="Ricardo C.P."/>
            <person name="Goncalves S."/>
        </authorList>
    </citation>
    <scope>NUCLEOTIDE SEQUENCE [LARGE SCALE GENOMIC DNA]</scope>
    <source>
        <strain evidence="2">cv. HL8</strain>
    </source>
</reference>
<evidence type="ECO:0000313" key="2">
    <source>
        <dbReference type="Proteomes" id="UP000237347"/>
    </source>
</evidence>
<dbReference type="Proteomes" id="UP000237347">
    <property type="component" value="Unassembled WGS sequence"/>
</dbReference>
<dbReference type="AlphaFoldDB" id="A0AAW0KQ53"/>
<dbReference type="EMBL" id="PKMF04000260">
    <property type="protein sequence ID" value="KAK7840506.1"/>
    <property type="molecule type" value="Genomic_DNA"/>
</dbReference>
<sequence>MASEECSTTLNSSSTIRAFCKFIKLQGMRTLVQKVFHHLQKQCQKMIDSVITTNIKSSSSRKHPTLASAAYRKPLILHSVALDSTENPLRIASIAGHIDFVKEILRRLCQLEGREKKNPVPYAATKGKADVISEMLLACPECVEDMTVQKKTA</sequence>
<accession>A0AAW0KQ53</accession>